<name>A0A2D4H7W7_MICLE</name>
<proteinExistence type="predicted"/>
<protein>
    <submittedName>
        <fullName evidence="1">Uncharacterized protein</fullName>
    </submittedName>
</protein>
<dbReference type="EMBL" id="IACK01009729">
    <property type="protein sequence ID" value="LAA68078.1"/>
    <property type="molecule type" value="Transcribed_RNA"/>
</dbReference>
<sequence>MGSPQDVEPWFTQPSLRALLEIQNPKLTPEPGFTHGKGNHLAIGSVFLVKASWETSGELKSSSKKWAPVKWRALGLVDTLTTRGDPPHTHTLIKYWAQGHPCQNVLRQTMQIVSFAQGGTGCRCALHQMPPWEILR</sequence>
<evidence type="ECO:0000313" key="1">
    <source>
        <dbReference type="EMBL" id="LAA68078.1"/>
    </source>
</evidence>
<organism evidence="1">
    <name type="scientific">Micrurus lemniscatus lemniscatus</name>
    <dbReference type="NCBI Taxonomy" id="129467"/>
    <lineage>
        <taxon>Eukaryota</taxon>
        <taxon>Metazoa</taxon>
        <taxon>Chordata</taxon>
        <taxon>Craniata</taxon>
        <taxon>Vertebrata</taxon>
        <taxon>Euteleostomi</taxon>
        <taxon>Lepidosauria</taxon>
        <taxon>Squamata</taxon>
        <taxon>Bifurcata</taxon>
        <taxon>Unidentata</taxon>
        <taxon>Episquamata</taxon>
        <taxon>Toxicofera</taxon>
        <taxon>Serpentes</taxon>
        <taxon>Colubroidea</taxon>
        <taxon>Elapidae</taxon>
        <taxon>Elapinae</taxon>
        <taxon>Micrurus</taxon>
    </lineage>
</organism>
<accession>A0A2D4H7W7</accession>
<reference evidence="1" key="1">
    <citation type="submission" date="2017-07" db="EMBL/GenBank/DDBJ databases">
        <authorList>
            <person name="Mikheyev A."/>
            <person name="Grau M."/>
        </authorList>
    </citation>
    <scope>NUCLEOTIDE SEQUENCE</scope>
    <source>
        <tissue evidence="1">Venom_gland</tissue>
    </source>
</reference>
<dbReference type="AlphaFoldDB" id="A0A2D4H7W7"/>
<reference evidence="1" key="2">
    <citation type="submission" date="2017-11" db="EMBL/GenBank/DDBJ databases">
        <title>Coralsnake Venomics: Analyses of Venom Gland Transcriptomes and Proteomes of Six Brazilian Taxa.</title>
        <authorList>
            <person name="Aird S.D."/>
            <person name="Jorge da Silva N."/>
            <person name="Qiu L."/>
            <person name="Villar-Briones A."/>
            <person name="Aparecida-Saddi V."/>
            <person name="Campos-Telles M.P."/>
            <person name="Grau M."/>
            <person name="Mikheyev A.S."/>
        </authorList>
    </citation>
    <scope>NUCLEOTIDE SEQUENCE</scope>
    <source>
        <tissue evidence="1">Venom_gland</tissue>
    </source>
</reference>